<dbReference type="SMART" id="SM00387">
    <property type="entry name" value="HATPase_c"/>
    <property type="match status" value="1"/>
</dbReference>
<feature type="domain" description="PAC" evidence="11">
    <location>
        <begin position="299"/>
        <end position="353"/>
    </location>
</feature>
<dbReference type="Pfam" id="PF00072">
    <property type="entry name" value="Response_reg"/>
    <property type="match status" value="1"/>
</dbReference>
<dbReference type="InterPro" id="IPR001610">
    <property type="entry name" value="PAC"/>
</dbReference>
<gene>
    <name evidence="12" type="ORF">ACFORG_02930</name>
</gene>
<dbReference type="RefSeq" id="WP_386733877.1">
    <property type="nucleotide sequence ID" value="NZ_JBHRXI010000001.1"/>
</dbReference>
<dbReference type="PRINTS" id="PR00344">
    <property type="entry name" value="BCTRLSENSOR"/>
</dbReference>
<evidence type="ECO:0000313" key="12">
    <source>
        <dbReference type="EMBL" id="MFC3612703.1"/>
    </source>
</evidence>
<dbReference type="Gene3D" id="3.30.450.20">
    <property type="entry name" value="PAS domain"/>
    <property type="match status" value="1"/>
</dbReference>
<dbReference type="SMART" id="SM00091">
    <property type="entry name" value="PAS"/>
    <property type="match status" value="1"/>
</dbReference>
<dbReference type="PROSITE" id="PS50109">
    <property type="entry name" value="HIS_KIN"/>
    <property type="match status" value="1"/>
</dbReference>
<evidence type="ECO:0000259" key="8">
    <source>
        <dbReference type="PROSITE" id="PS50109"/>
    </source>
</evidence>
<name>A0ABV7TDH4_9RHOB</name>
<dbReference type="CDD" id="cd00130">
    <property type="entry name" value="PAS"/>
    <property type="match status" value="1"/>
</dbReference>
<feature type="domain" description="Histidine kinase" evidence="8">
    <location>
        <begin position="371"/>
        <end position="591"/>
    </location>
</feature>
<feature type="transmembrane region" description="Helical" evidence="7">
    <location>
        <begin position="179"/>
        <end position="200"/>
    </location>
</feature>
<dbReference type="SUPFAM" id="SSF47384">
    <property type="entry name" value="Homodimeric domain of signal transducing histidine kinase"/>
    <property type="match status" value="1"/>
</dbReference>
<evidence type="ECO:0000256" key="5">
    <source>
        <dbReference type="ARBA" id="ARBA00022777"/>
    </source>
</evidence>
<dbReference type="SUPFAM" id="SSF55874">
    <property type="entry name" value="ATPase domain of HSP90 chaperone/DNA topoisomerase II/histidine kinase"/>
    <property type="match status" value="1"/>
</dbReference>
<evidence type="ECO:0000259" key="11">
    <source>
        <dbReference type="PROSITE" id="PS50113"/>
    </source>
</evidence>
<dbReference type="GO" id="GO:0005524">
    <property type="term" value="F:ATP binding"/>
    <property type="evidence" value="ECO:0007669"/>
    <property type="project" value="UniProtKB-KW"/>
</dbReference>
<dbReference type="Gene3D" id="3.30.565.10">
    <property type="entry name" value="Histidine kinase-like ATPase, C-terminal domain"/>
    <property type="match status" value="1"/>
</dbReference>
<dbReference type="InterPro" id="IPR035965">
    <property type="entry name" value="PAS-like_dom_sf"/>
</dbReference>
<dbReference type="InterPro" id="IPR011006">
    <property type="entry name" value="CheY-like_superfamily"/>
</dbReference>
<organism evidence="12 13">
    <name type="scientific">Lutimaribacter marinistellae</name>
    <dbReference type="NCBI Taxonomy" id="1820329"/>
    <lineage>
        <taxon>Bacteria</taxon>
        <taxon>Pseudomonadati</taxon>
        <taxon>Pseudomonadota</taxon>
        <taxon>Alphaproteobacteria</taxon>
        <taxon>Rhodobacterales</taxon>
        <taxon>Roseobacteraceae</taxon>
        <taxon>Lutimaribacter</taxon>
    </lineage>
</organism>
<dbReference type="EMBL" id="JBHRXI010000001">
    <property type="protein sequence ID" value="MFC3612703.1"/>
    <property type="molecule type" value="Genomic_DNA"/>
</dbReference>
<dbReference type="SMART" id="SM00086">
    <property type="entry name" value="PAC"/>
    <property type="match status" value="1"/>
</dbReference>
<dbReference type="InterPro" id="IPR036097">
    <property type="entry name" value="HisK_dim/P_sf"/>
</dbReference>
<keyword evidence="13" id="KW-1185">Reference proteome</keyword>
<dbReference type="CDD" id="cd00082">
    <property type="entry name" value="HisKA"/>
    <property type="match status" value="1"/>
</dbReference>
<feature type="domain" description="Response regulatory" evidence="9">
    <location>
        <begin position="613"/>
        <end position="728"/>
    </location>
</feature>
<dbReference type="NCBIfam" id="TIGR00229">
    <property type="entry name" value="sensory_box"/>
    <property type="match status" value="1"/>
</dbReference>
<dbReference type="InterPro" id="IPR000014">
    <property type="entry name" value="PAS"/>
</dbReference>
<evidence type="ECO:0000256" key="6">
    <source>
        <dbReference type="PROSITE-ProRule" id="PRU00169"/>
    </source>
</evidence>
<evidence type="ECO:0000313" key="13">
    <source>
        <dbReference type="Proteomes" id="UP001595629"/>
    </source>
</evidence>
<dbReference type="Pfam" id="PF00512">
    <property type="entry name" value="HisKA"/>
    <property type="match status" value="1"/>
</dbReference>
<dbReference type="CDD" id="cd17546">
    <property type="entry name" value="REC_hyHK_CKI1_RcsC-like"/>
    <property type="match status" value="1"/>
</dbReference>
<keyword evidence="7" id="KW-0472">Membrane</keyword>
<evidence type="ECO:0000256" key="3">
    <source>
        <dbReference type="ARBA" id="ARBA00022553"/>
    </source>
</evidence>
<sequence length="740" mass="79917">MDKGRSDNADQFADLEWRYSRRGLLCRYAKGRVRNFASRLTVVGIGAAALSVTAGLRLGLFALALAIAGELVDTLYLRSIPRRIQRGETLKRLLALSTVTGVVQAATIAACVMVAWYGEVIGLSPIFATAFLAGASINAGVVLPYHRLAGFSRLVIYAFTILSLYVLEAVFAGPIDAVFVMNIAGTVLFALMIVNFVNFAKWGFERNRKATLDLVAQSKSLIRHQKEAQRLSLVARNANDSVIISDAKGRIAWVNDAFTRTTGFAPQDAIGKTPGTLLNGPGTDPETLARIDRAIVEGMPFRGEILNVTKDGREIWMETNLVPVLDRTGGAEMFVAVERDVTTARGHAEELRAAQKAAEEGAKAKSEFLATMSHELRTPLNGVIGMVDLLSRTEQTSEQRQYVATIGSSARALLTIIDDILDLSRLDAKKMQLHPADFDFEAFCNETVALMTPQARSKGLSLKLVCDGPIPKRVHGDEGRLRQVVINLIGNAVKFTDYGGITIRVSANMDTHGYELSYAVIDTGIGIAPNTIGKIFDRFSQADATSTRTHSGTGLGLTISEELVRLMQGRITVESTLGEGSCFNLKVPLGFPTECEGAEDTEAEHIANLGGARVLVAEDNGTNRMLLKKYLKDVGLDLHFAFDGHDAVRMSAELRPDIVLMDMSMPGMNGPDAATAIRSAGGVQPRIIAVTANAFESDRQACKAAGMDDFLTKPVGRADLLATLSRHRTGRSESEPSGNT</sequence>
<evidence type="ECO:0000259" key="10">
    <source>
        <dbReference type="PROSITE" id="PS50112"/>
    </source>
</evidence>
<dbReference type="PROSITE" id="PS50110">
    <property type="entry name" value="RESPONSE_REGULATORY"/>
    <property type="match status" value="1"/>
</dbReference>
<feature type="transmembrane region" description="Helical" evidence="7">
    <location>
        <begin position="93"/>
        <end position="117"/>
    </location>
</feature>
<dbReference type="EC" id="2.7.13.3" evidence="2"/>
<dbReference type="InterPro" id="IPR003661">
    <property type="entry name" value="HisK_dim/P_dom"/>
</dbReference>
<dbReference type="SUPFAM" id="SSF52172">
    <property type="entry name" value="CheY-like"/>
    <property type="match status" value="1"/>
</dbReference>
<evidence type="ECO:0000256" key="2">
    <source>
        <dbReference type="ARBA" id="ARBA00012438"/>
    </source>
</evidence>
<feature type="transmembrane region" description="Helical" evidence="7">
    <location>
        <begin position="60"/>
        <end position="81"/>
    </location>
</feature>
<dbReference type="CDD" id="cd16922">
    <property type="entry name" value="HATPase_EvgS-ArcB-TorS-like"/>
    <property type="match status" value="1"/>
</dbReference>
<keyword evidence="3 6" id="KW-0597">Phosphoprotein</keyword>
<evidence type="ECO:0000256" key="1">
    <source>
        <dbReference type="ARBA" id="ARBA00000085"/>
    </source>
</evidence>
<feature type="transmembrane region" description="Helical" evidence="7">
    <location>
        <begin position="36"/>
        <end position="54"/>
    </location>
</feature>
<dbReference type="InterPro" id="IPR000700">
    <property type="entry name" value="PAS-assoc_C"/>
</dbReference>
<accession>A0ABV7TDH4</accession>
<dbReference type="Gene3D" id="3.40.50.2300">
    <property type="match status" value="1"/>
</dbReference>
<dbReference type="Pfam" id="PF13426">
    <property type="entry name" value="PAS_9"/>
    <property type="match status" value="1"/>
</dbReference>
<keyword evidence="12" id="KW-0067">ATP-binding</keyword>
<dbReference type="SUPFAM" id="SSF55785">
    <property type="entry name" value="PYP-like sensor domain (PAS domain)"/>
    <property type="match status" value="1"/>
</dbReference>
<keyword evidence="4" id="KW-0808">Transferase</keyword>
<evidence type="ECO:0000256" key="7">
    <source>
        <dbReference type="SAM" id="Phobius"/>
    </source>
</evidence>
<keyword evidence="5" id="KW-0418">Kinase</keyword>
<evidence type="ECO:0000256" key="4">
    <source>
        <dbReference type="ARBA" id="ARBA00022679"/>
    </source>
</evidence>
<dbReference type="SMART" id="SM00448">
    <property type="entry name" value="REC"/>
    <property type="match status" value="1"/>
</dbReference>
<feature type="transmembrane region" description="Helical" evidence="7">
    <location>
        <begin position="154"/>
        <end position="173"/>
    </location>
</feature>
<comment type="catalytic activity">
    <reaction evidence="1">
        <text>ATP + protein L-histidine = ADP + protein N-phospho-L-histidine.</text>
        <dbReference type="EC" id="2.7.13.3"/>
    </reaction>
</comment>
<dbReference type="InterPro" id="IPR003594">
    <property type="entry name" value="HATPase_dom"/>
</dbReference>
<dbReference type="Gene3D" id="1.10.287.130">
    <property type="match status" value="1"/>
</dbReference>
<dbReference type="PANTHER" id="PTHR43047:SF64">
    <property type="entry name" value="HISTIDINE KINASE CONTAINING CHEY-HOMOLOGOUS RECEIVER DOMAIN AND PAS DOMAIN-RELATED"/>
    <property type="match status" value="1"/>
</dbReference>
<proteinExistence type="predicted"/>
<dbReference type="PANTHER" id="PTHR43047">
    <property type="entry name" value="TWO-COMPONENT HISTIDINE PROTEIN KINASE"/>
    <property type="match status" value="1"/>
</dbReference>
<dbReference type="InterPro" id="IPR005467">
    <property type="entry name" value="His_kinase_dom"/>
</dbReference>
<dbReference type="PROSITE" id="PS50112">
    <property type="entry name" value="PAS"/>
    <property type="match status" value="1"/>
</dbReference>
<feature type="modified residue" description="4-aspartylphosphate" evidence="6">
    <location>
        <position position="662"/>
    </location>
</feature>
<dbReference type="PROSITE" id="PS50113">
    <property type="entry name" value="PAC"/>
    <property type="match status" value="1"/>
</dbReference>
<keyword evidence="7" id="KW-1133">Transmembrane helix</keyword>
<dbReference type="Proteomes" id="UP001595629">
    <property type="component" value="Unassembled WGS sequence"/>
</dbReference>
<feature type="transmembrane region" description="Helical" evidence="7">
    <location>
        <begin position="123"/>
        <end position="142"/>
    </location>
</feature>
<keyword evidence="12" id="KW-0547">Nucleotide-binding</keyword>
<dbReference type="InterPro" id="IPR036890">
    <property type="entry name" value="HATPase_C_sf"/>
</dbReference>
<keyword evidence="7" id="KW-0812">Transmembrane</keyword>
<protein>
    <recommendedName>
        <fullName evidence="2">histidine kinase</fullName>
        <ecNumber evidence="2">2.7.13.3</ecNumber>
    </recommendedName>
</protein>
<reference evidence="13" key="1">
    <citation type="journal article" date="2019" name="Int. J. Syst. Evol. Microbiol.">
        <title>The Global Catalogue of Microorganisms (GCM) 10K type strain sequencing project: providing services to taxonomists for standard genome sequencing and annotation.</title>
        <authorList>
            <consortium name="The Broad Institute Genomics Platform"/>
            <consortium name="The Broad Institute Genome Sequencing Center for Infectious Disease"/>
            <person name="Wu L."/>
            <person name="Ma J."/>
        </authorList>
    </citation>
    <scope>NUCLEOTIDE SEQUENCE [LARGE SCALE GENOMIC DNA]</scope>
    <source>
        <strain evidence="13">KCTC 42911</strain>
    </source>
</reference>
<feature type="domain" description="PAS" evidence="10">
    <location>
        <begin position="227"/>
        <end position="298"/>
    </location>
</feature>
<dbReference type="SMART" id="SM00388">
    <property type="entry name" value="HisKA"/>
    <property type="match status" value="1"/>
</dbReference>
<dbReference type="Pfam" id="PF02518">
    <property type="entry name" value="HATPase_c"/>
    <property type="match status" value="1"/>
</dbReference>
<evidence type="ECO:0000259" key="9">
    <source>
        <dbReference type="PROSITE" id="PS50110"/>
    </source>
</evidence>
<dbReference type="InterPro" id="IPR004358">
    <property type="entry name" value="Sig_transdc_His_kin-like_C"/>
</dbReference>
<dbReference type="InterPro" id="IPR001789">
    <property type="entry name" value="Sig_transdc_resp-reg_receiver"/>
</dbReference>
<comment type="caution">
    <text evidence="12">The sequence shown here is derived from an EMBL/GenBank/DDBJ whole genome shotgun (WGS) entry which is preliminary data.</text>
</comment>